<evidence type="ECO:0000313" key="5">
    <source>
        <dbReference type="EMBL" id="EKC33823.1"/>
    </source>
</evidence>
<accession>K1QJ63</accession>
<protein>
    <submittedName>
        <fullName evidence="5">Acetylcholine receptor subunit epsilon</fullName>
    </submittedName>
</protein>
<dbReference type="InterPro" id="IPR036734">
    <property type="entry name" value="Neur_chan_lig-bd_sf"/>
</dbReference>
<evidence type="ECO:0000256" key="3">
    <source>
        <dbReference type="RuleBase" id="RU000687"/>
    </source>
</evidence>
<dbReference type="PANTHER" id="PTHR18945">
    <property type="entry name" value="NEUROTRANSMITTER GATED ION CHANNEL"/>
    <property type="match status" value="1"/>
</dbReference>
<dbReference type="GO" id="GO:0016020">
    <property type="term" value="C:membrane"/>
    <property type="evidence" value="ECO:0007669"/>
    <property type="project" value="UniProtKB-SubCell"/>
</dbReference>
<feature type="signal peptide" evidence="3">
    <location>
        <begin position="1"/>
        <end position="25"/>
    </location>
</feature>
<dbReference type="GO" id="GO:0004888">
    <property type="term" value="F:transmembrane signaling receptor activity"/>
    <property type="evidence" value="ECO:0007669"/>
    <property type="project" value="InterPro"/>
</dbReference>
<proteinExistence type="inferred from homology"/>
<dbReference type="InParanoid" id="K1QJ63"/>
<dbReference type="InterPro" id="IPR006201">
    <property type="entry name" value="Neur_channel"/>
</dbReference>
<keyword evidence="5" id="KW-0675">Receptor</keyword>
<feature type="domain" description="Neurotransmitter-gated ion-channel ligand-binding" evidence="4">
    <location>
        <begin position="30"/>
        <end position="187"/>
    </location>
</feature>
<keyword evidence="3" id="KW-0407">Ion channel</keyword>
<feature type="chain" id="PRO_5036530343" evidence="3">
    <location>
        <begin position="26"/>
        <end position="273"/>
    </location>
</feature>
<evidence type="ECO:0000256" key="2">
    <source>
        <dbReference type="ARBA" id="ARBA00023136"/>
    </source>
</evidence>
<keyword evidence="3" id="KW-0813">Transport</keyword>
<dbReference type="GO" id="GO:0005230">
    <property type="term" value="F:extracellular ligand-gated monoatomic ion channel activity"/>
    <property type="evidence" value="ECO:0007669"/>
    <property type="project" value="InterPro"/>
</dbReference>
<dbReference type="InterPro" id="IPR018000">
    <property type="entry name" value="Neurotransmitter_ion_chnl_CS"/>
</dbReference>
<dbReference type="SUPFAM" id="SSF63712">
    <property type="entry name" value="Nicotinic receptor ligand binding domain-like"/>
    <property type="match status" value="1"/>
</dbReference>
<evidence type="ECO:0000259" key="4">
    <source>
        <dbReference type="Pfam" id="PF02931"/>
    </source>
</evidence>
<dbReference type="PRINTS" id="PR00252">
    <property type="entry name" value="NRIONCHANNEL"/>
</dbReference>
<dbReference type="HOGENOM" id="CLU_1020304_0_0_1"/>
<dbReference type="InterPro" id="IPR006202">
    <property type="entry name" value="Neur_chan_lig-bd"/>
</dbReference>
<name>K1QJ63_MAGGI</name>
<dbReference type="Pfam" id="PF02931">
    <property type="entry name" value="Neur_chan_LBD"/>
    <property type="match status" value="1"/>
</dbReference>
<dbReference type="CDD" id="cd18989">
    <property type="entry name" value="LGIC_ECD_cation"/>
    <property type="match status" value="1"/>
</dbReference>
<dbReference type="Gene3D" id="2.70.170.10">
    <property type="entry name" value="Neurotransmitter-gated ion-channel ligand-binding domain"/>
    <property type="match status" value="1"/>
</dbReference>
<evidence type="ECO:0000256" key="1">
    <source>
        <dbReference type="ARBA" id="ARBA00004141"/>
    </source>
</evidence>
<dbReference type="AlphaFoldDB" id="K1QJ63"/>
<dbReference type="PROSITE" id="PS00236">
    <property type="entry name" value="NEUROTR_ION_CHANNEL"/>
    <property type="match status" value="1"/>
</dbReference>
<organism evidence="5">
    <name type="scientific">Magallana gigas</name>
    <name type="common">Pacific oyster</name>
    <name type="synonym">Crassostrea gigas</name>
    <dbReference type="NCBI Taxonomy" id="29159"/>
    <lineage>
        <taxon>Eukaryota</taxon>
        <taxon>Metazoa</taxon>
        <taxon>Spiralia</taxon>
        <taxon>Lophotrochozoa</taxon>
        <taxon>Mollusca</taxon>
        <taxon>Bivalvia</taxon>
        <taxon>Autobranchia</taxon>
        <taxon>Pteriomorphia</taxon>
        <taxon>Ostreida</taxon>
        <taxon>Ostreoidea</taxon>
        <taxon>Ostreidae</taxon>
        <taxon>Magallana</taxon>
    </lineage>
</organism>
<dbReference type="EMBL" id="JH816298">
    <property type="protein sequence ID" value="EKC33823.1"/>
    <property type="molecule type" value="Genomic_DNA"/>
</dbReference>
<keyword evidence="3" id="KW-0406">Ion transport</keyword>
<comment type="subcellular location">
    <subcellularLocation>
        <location evidence="1">Membrane</location>
        <topology evidence="1">Multi-pass membrane protein</topology>
    </subcellularLocation>
</comment>
<sequence length="273" mass="30198">MRFTNNALGLIILSLVIFHLCKVKGWSRVELFKNVISTVDPDIAPFESDTTSTPLTITLNLMGISKVDEKQHTVSGTYWMMMGWGDPRLSWDPNMYGNITSVQVKAEKIWYPTSVCIINEIGNNKCIDAKDKQLTVYNYGFVGYLTNVESVSQCKIDVTKYPFDTQVCGLAFENVNFGTEFLKFNEDYSNFLLQYLQPSSLTTAGSRSQSVLSSEIGKELCGTWVGCSLQTGILSPDGISPSPAMLVTDAKTEVFDGPHACAGIARGCRDKYP</sequence>
<keyword evidence="3" id="KW-0732">Signal</keyword>
<keyword evidence="2" id="KW-0472">Membrane</keyword>
<reference evidence="5" key="1">
    <citation type="journal article" date="2012" name="Nature">
        <title>The oyster genome reveals stress adaptation and complexity of shell formation.</title>
        <authorList>
            <person name="Zhang G."/>
            <person name="Fang X."/>
            <person name="Guo X."/>
            <person name="Li L."/>
            <person name="Luo R."/>
            <person name="Xu F."/>
            <person name="Yang P."/>
            <person name="Zhang L."/>
            <person name="Wang X."/>
            <person name="Qi H."/>
            <person name="Xiong Z."/>
            <person name="Que H."/>
            <person name="Xie Y."/>
            <person name="Holland P.W."/>
            <person name="Paps J."/>
            <person name="Zhu Y."/>
            <person name="Wu F."/>
            <person name="Chen Y."/>
            <person name="Wang J."/>
            <person name="Peng C."/>
            <person name="Meng J."/>
            <person name="Yang L."/>
            <person name="Liu J."/>
            <person name="Wen B."/>
            <person name="Zhang N."/>
            <person name="Huang Z."/>
            <person name="Zhu Q."/>
            <person name="Feng Y."/>
            <person name="Mount A."/>
            <person name="Hedgecock D."/>
            <person name="Xu Z."/>
            <person name="Liu Y."/>
            <person name="Domazet-Loso T."/>
            <person name="Du Y."/>
            <person name="Sun X."/>
            <person name="Zhang S."/>
            <person name="Liu B."/>
            <person name="Cheng P."/>
            <person name="Jiang X."/>
            <person name="Li J."/>
            <person name="Fan D."/>
            <person name="Wang W."/>
            <person name="Fu W."/>
            <person name="Wang T."/>
            <person name="Wang B."/>
            <person name="Zhang J."/>
            <person name="Peng Z."/>
            <person name="Li Y."/>
            <person name="Li N."/>
            <person name="Wang J."/>
            <person name="Chen M."/>
            <person name="He Y."/>
            <person name="Tan F."/>
            <person name="Song X."/>
            <person name="Zheng Q."/>
            <person name="Huang R."/>
            <person name="Yang H."/>
            <person name="Du X."/>
            <person name="Chen L."/>
            <person name="Yang M."/>
            <person name="Gaffney P.M."/>
            <person name="Wang S."/>
            <person name="Luo L."/>
            <person name="She Z."/>
            <person name="Ming Y."/>
            <person name="Huang W."/>
            <person name="Zhang S."/>
            <person name="Huang B."/>
            <person name="Zhang Y."/>
            <person name="Qu T."/>
            <person name="Ni P."/>
            <person name="Miao G."/>
            <person name="Wang J."/>
            <person name="Wang Q."/>
            <person name="Steinberg C.E."/>
            <person name="Wang H."/>
            <person name="Li N."/>
            <person name="Qian L."/>
            <person name="Zhang G."/>
            <person name="Li Y."/>
            <person name="Yang H."/>
            <person name="Liu X."/>
            <person name="Wang J."/>
            <person name="Yin Y."/>
            <person name="Wang J."/>
        </authorList>
    </citation>
    <scope>NUCLEOTIDE SEQUENCE [LARGE SCALE GENOMIC DNA]</scope>
    <source>
        <strain evidence="5">05x7-T-G4-1.051#20</strain>
    </source>
</reference>
<gene>
    <name evidence="5" type="ORF">CGI_10014720</name>
</gene>
<comment type="similarity">
    <text evidence="3">Belongs to the ligand-gated ion channel (TC 1.A.9) family.</text>
</comment>